<dbReference type="PANTHER" id="PTHR35303:SF5">
    <property type="entry name" value="OS02G0197800 PROTEIN"/>
    <property type="match status" value="1"/>
</dbReference>
<protein>
    <submittedName>
        <fullName evidence="1">Uncharacterized protein</fullName>
    </submittedName>
</protein>
<dbReference type="PANTHER" id="PTHR35303">
    <property type="entry name" value="OS02G0197800 PROTEIN"/>
    <property type="match status" value="1"/>
</dbReference>
<comment type="caution">
    <text evidence="1">The sequence shown here is derived from an EMBL/GenBank/DDBJ whole genome shotgun (WGS) entry which is preliminary data.</text>
</comment>
<reference evidence="1 2" key="1">
    <citation type="submission" date="2019-01" db="EMBL/GenBank/DDBJ databases">
        <title>Sequencing of cultivated peanut Arachis hypogaea provides insights into genome evolution and oil improvement.</title>
        <authorList>
            <person name="Chen X."/>
        </authorList>
    </citation>
    <scope>NUCLEOTIDE SEQUENCE [LARGE SCALE GENOMIC DNA]</scope>
    <source>
        <strain evidence="2">cv. Fuhuasheng</strain>
        <tissue evidence="1">Leaves</tissue>
    </source>
</reference>
<name>A0A444Z679_ARAHY</name>
<dbReference type="Proteomes" id="UP000289738">
    <property type="component" value="Chromosome B05"/>
</dbReference>
<dbReference type="AlphaFoldDB" id="A0A444Z679"/>
<keyword evidence="2" id="KW-1185">Reference proteome</keyword>
<proteinExistence type="predicted"/>
<dbReference type="EMBL" id="SDMP01000015">
    <property type="protein sequence ID" value="RYR09675.1"/>
    <property type="molecule type" value="Genomic_DNA"/>
</dbReference>
<accession>A0A444Z679</accession>
<gene>
    <name evidence="1" type="ORF">Ahy_B05g078061</name>
</gene>
<sequence length="87" mass="9690">MVMAAIRSINTVAEAMPQLTRFSLQAPKLVEVEFANGRVFKLSAEFLRINSPAVDGKIRSIGGEKVLAFCNSECFFNCTIWKLYPGF</sequence>
<organism evidence="1 2">
    <name type="scientific">Arachis hypogaea</name>
    <name type="common">Peanut</name>
    <dbReference type="NCBI Taxonomy" id="3818"/>
    <lineage>
        <taxon>Eukaryota</taxon>
        <taxon>Viridiplantae</taxon>
        <taxon>Streptophyta</taxon>
        <taxon>Embryophyta</taxon>
        <taxon>Tracheophyta</taxon>
        <taxon>Spermatophyta</taxon>
        <taxon>Magnoliopsida</taxon>
        <taxon>eudicotyledons</taxon>
        <taxon>Gunneridae</taxon>
        <taxon>Pentapetalae</taxon>
        <taxon>rosids</taxon>
        <taxon>fabids</taxon>
        <taxon>Fabales</taxon>
        <taxon>Fabaceae</taxon>
        <taxon>Papilionoideae</taxon>
        <taxon>50 kb inversion clade</taxon>
        <taxon>dalbergioids sensu lato</taxon>
        <taxon>Dalbergieae</taxon>
        <taxon>Pterocarpus clade</taxon>
        <taxon>Arachis</taxon>
    </lineage>
</organism>
<evidence type="ECO:0000313" key="2">
    <source>
        <dbReference type="Proteomes" id="UP000289738"/>
    </source>
</evidence>
<evidence type="ECO:0000313" key="1">
    <source>
        <dbReference type="EMBL" id="RYR09675.1"/>
    </source>
</evidence>